<dbReference type="Pfam" id="PF04828">
    <property type="entry name" value="GFA"/>
    <property type="match status" value="1"/>
</dbReference>
<evidence type="ECO:0000259" key="5">
    <source>
        <dbReference type="PROSITE" id="PS51891"/>
    </source>
</evidence>
<comment type="similarity">
    <text evidence="1">Belongs to the Gfa family.</text>
</comment>
<dbReference type="GO" id="GO:0016846">
    <property type="term" value="F:carbon-sulfur lyase activity"/>
    <property type="evidence" value="ECO:0007669"/>
    <property type="project" value="InterPro"/>
</dbReference>
<dbReference type="Proteomes" id="UP000002668">
    <property type="component" value="Genome"/>
</dbReference>
<proteinExistence type="inferred from homology"/>
<evidence type="ECO:0000256" key="2">
    <source>
        <dbReference type="ARBA" id="ARBA00022723"/>
    </source>
</evidence>
<keyword evidence="2" id="KW-0479">Metal-binding</keyword>
<organism evidence="7">
    <name type="scientific">Leptosphaeria maculans (strain JN3 / isolate v23.1.3 / race Av1-4-5-6-7-8)</name>
    <name type="common">Blackleg fungus</name>
    <name type="synonym">Phoma lingam</name>
    <dbReference type="NCBI Taxonomy" id="985895"/>
    <lineage>
        <taxon>Eukaryota</taxon>
        <taxon>Fungi</taxon>
        <taxon>Dikarya</taxon>
        <taxon>Ascomycota</taxon>
        <taxon>Pezizomycotina</taxon>
        <taxon>Dothideomycetes</taxon>
        <taxon>Pleosporomycetidae</taxon>
        <taxon>Pleosporales</taxon>
        <taxon>Pleosporineae</taxon>
        <taxon>Leptosphaeriaceae</taxon>
        <taxon>Plenodomus</taxon>
        <taxon>Plenodomus lingam/Leptosphaeria maculans species complex</taxon>
    </lineage>
</organism>
<keyword evidence="4" id="KW-0456">Lyase</keyword>
<dbReference type="PROSITE" id="PS51891">
    <property type="entry name" value="CENP_V_GFA"/>
    <property type="match status" value="1"/>
</dbReference>
<accession>E4ZYL7</accession>
<dbReference type="PANTHER" id="PTHR33337">
    <property type="entry name" value="GFA DOMAIN-CONTAINING PROTEIN"/>
    <property type="match status" value="1"/>
</dbReference>
<dbReference type="STRING" id="985895.E4ZYL7"/>
<evidence type="ECO:0000256" key="1">
    <source>
        <dbReference type="ARBA" id="ARBA00005495"/>
    </source>
</evidence>
<dbReference type="InterPro" id="IPR011057">
    <property type="entry name" value="Mss4-like_sf"/>
</dbReference>
<dbReference type="OrthoDB" id="2212170at2759"/>
<dbReference type="InParanoid" id="E4ZYL7"/>
<dbReference type="SUPFAM" id="SSF51316">
    <property type="entry name" value="Mss4-like"/>
    <property type="match status" value="1"/>
</dbReference>
<feature type="domain" description="CENP-V/GFA" evidence="5">
    <location>
        <begin position="2"/>
        <end position="119"/>
    </location>
</feature>
<dbReference type="RefSeq" id="XP_003840022.1">
    <property type="nucleotide sequence ID" value="XM_003839974.1"/>
</dbReference>
<name>E4ZYL7_LEPMJ</name>
<keyword evidence="3" id="KW-0862">Zinc</keyword>
<dbReference type="EMBL" id="FP929129">
    <property type="protein sequence ID" value="CBX96543.1"/>
    <property type="molecule type" value="Genomic_DNA"/>
</dbReference>
<dbReference type="GeneID" id="13290012"/>
<evidence type="ECO:0000256" key="4">
    <source>
        <dbReference type="ARBA" id="ARBA00023239"/>
    </source>
</evidence>
<evidence type="ECO:0000256" key="3">
    <source>
        <dbReference type="ARBA" id="ARBA00022833"/>
    </source>
</evidence>
<dbReference type="VEuPathDB" id="FungiDB:LEMA_P108080.1"/>
<dbReference type="PANTHER" id="PTHR33337:SF43">
    <property type="entry name" value="CENP-V_GFA DOMAIN-CONTAINING PROTEIN"/>
    <property type="match status" value="1"/>
</dbReference>
<sequence length="131" mass="14058">MATGRCNCGSINISIPAIPEQSAICYCANCRRAGSCAGSIIFIIDGKDVKIEDKKNSLKDYTDADTVSGNTITRRFCSNCGSPVMSVPGGDNPTVYLKGGLFDRLPPPTFKSFEQEEPDWLSILKPGSANM</sequence>
<reference evidence="7" key="1">
    <citation type="journal article" date="2011" name="Nat. Commun.">
        <title>Effector diversification within compartments of the Leptosphaeria maculans genome affected by Repeat-Induced Point mutations.</title>
        <authorList>
            <person name="Rouxel T."/>
            <person name="Grandaubert J."/>
            <person name="Hane J.K."/>
            <person name="Hoede C."/>
            <person name="van de Wouw A.P."/>
            <person name="Couloux A."/>
            <person name="Dominguez V."/>
            <person name="Anthouard V."/>
            <person name="Bally P."/>
            <person name="Bourras S."/>
            <person name="Cozijnsen A.J."/>
            <person name="Ciuffetti L.M."/>
            <person name="Degrave A."/>
            <person name="Dilmaghani A."/>
            <person name="Duret L."/>
            <person name="Fudal I."/>
            <person name="Goodwin S.B."/>
            <person name="Gout L."/>
            <person name="Glaser N."/>
            <person name="Linglin J."/>
            <person name="Kema G.H.J."/>
            <person name="Lapalu N."/>
            <person name="Lawrence C.B."/>
            <person name="May K."/>
            <person name="Meyer M."/>
            <person name="Ollivier B."/>
            <person name="Poulain J."/>
            <person name="Schoch C.L."/>
            <person name="Simon A."/>
            <person name="Spatafora J.W."/>
            <person name="Stachowiak A."/>
            <person name="Turgeon B.G."/>
            <person name="Tyler B.M."/>
            <person name="Vincent D."/>
            <person name="Weissenbach J."/>
            <person name="Amselem J."/>
            <person name="Quesneville H."/>
            <person name="Oliver R.P."/>
            <person name="Wincker P."/>
            <person name="Balesdent M.-H."/>
            <person name="Howlett B.J."/>
        </authorList>
    </citation>
    <scope>NUCLEOTIDE SEQUENCE [LARGE SCALE GENOMIC DNA]</scope>
    <source>
        <strain evidence="7">JN3 / isolate v23.1.3 / race Av1-4-5-6-7-8</strain>
    </source>
</reference>
<dbReference type="HOGENOM" id="CLU_055491_3_3_1"/>
<gene>
    <name evidence="6" type="ORF">LEMA_P108080.1</name>
</gene>
<dbReference type="Gene3D" id="3.90.1590.10">
    <property type="entry name" value="glutathione-dependent formaldehyde- activating enzyme (gfa)"/>
    <property type="match status" value="1"/>
</dbReference>
<protein>
    <submittedName>
        <fullName evidence="6">Similar to glutathione-dependent formaldehyde-activating</fullName>
    </submittedName>
</protein>
<evidence type="ECO:0000313" key="7">
    <source>
        <dbReference type="Proteomes" id="UP000002668"/>
    </source>
</evidence>
<dbReference type="eggNOG" id="ENOG502SA0M">
    <property type="taxonomic scope" value="Eukaryota"/>
</dbReference>
<dbReference type="GO" id="GO:0046872">
    <property type="term" value="F:metal ion binding"/>
    <property type="evidence" value="ECO:0007669"/>
    <property type="project" value="UniProtKB-KW"/>
</dbReference>
<dbReference type="OMA" id="CHCDCCK"/>
<dbReference type="AlphaFoldDB" id="E4ZYL7"/>
<keyword evidence="7" id="KW-1185">Reference proteome</keyword>
<dbReference type="InterPro" id="IPR006913">
    <property type="entry name" value="CENP-V/GFA"/>
</dbReference>
<evidence type="ECO:0000313" key="6">
    <source>
        <dbReference type="EMBL" id="CBX96543.1"/>
    </source>
</evidence>